<gene>
    <name evidence="9" type="ORF">VB854_10575</name>
</gene>
<keyword evidence="10" id="KW-1185">Reference proteome</keyword>
<feature type="transmembrane region" description="Helical" evidence="6">
    <location>
        <begin position="569"/>
        <end position="591"/>
    </location>
</feature>
<feature type="transmembrane region" description="Helical" evidence="6">
    <location>
        <begin position="462"/>
        <end position="491"/>
    </location>
</feature>
<sequence>MNQTAVTIFGLAYILGLLCSAVVWGRSAVLVLALILAIATMLREFVKRKQRQAQIKRRHSQQQEAKITAYPTVGEKGQLIATDSPASVSGSNAPPYNPPIPETVWLFAGLIAIAASLYLQVRAPQPAPNDISRLVTDNDAPEMIITVRGKVTTPPNLTRSGRAQFWLKTAQVNEIMGNDKPIEVSREVSGKLYVTVPILQATGLYPGAAIAVTGSLYKPQPPTNPGAFDFPAYLARQGGFAGLRGRYLTLIKPSGGQSWGWWAIRQRIVRVQVQGLGVPQGPVVSAMVLGRRAVDLPYDVRDQFVQVGLAHILAASGFHVSLVLGVVLALTRAASPRQRLGIGVLALLGYVGLTGASPSVLRAALMGLAALIGFATNRQVKPLSVLVAVAVVLLLWNPLWIWDLGFQFSFLATLGLLVSVPPMMKRLDWMPPTIASLFAVPVAASIWTLPLQLYVFNIVSPYSILVNVITVPFVAVITLGGLLTAIVALFWPTGGTALASLLDYPVEGLLILVKFFSQQPGNSMAVGSLSQIQLIALYGINILVWVIGSQREARSLNRQNLTRSGLFSFLFNPVTFAAIAAIAIAIVPVWYNKSSQFQATILATSGEPVLVIQDRGNTTLVNSGSQDTARYTVLPFLQKQGVNHIDYSVSTHSRLSLSIGWPVILEKLPIKIFYDNPAPKKAYYVSSLEIQKAIESRQGVYLPLPLEELLELGSTQVELIDAETPVVEFFIGDLKWMLLGEVNIDNQIKLLQAETISPTQVLWWPGNALDPKILRVLQPRIAIASSNTIDSETLELLSQRQTQVFWTGRDGALQWTPTKGFETSLNSDQTDGSFL</sequence>
<accession>A0ABU5TX54</accession>
<dbReference type="PANTHER" id="PTHR30619:SF1">
    <property type="entry name" value="RECOMBINATION PROTEIN 2"/>
    <property type="match status" value="1"/>
</dbReference>
<evidence type="ECO:0000313" key="9">
    <source>
        <dbReference type="EMBL" id="MEA5519394.1"/>
    </source>
</evidence>
<evidence type="ECO:0000259" key="8">
    <source>
        <dbReference type="Pfam" id="PF13567"/>
    </source>
</evidence>
<comment type="subcellular location">
    <subcellularLocation>
        <location evidence="1">Cell membrane</location>
        <topology evidence="1">Multi-pass membrane protein</topology>
    </subcellularLocation>
</comment>
<feature type="domain" description="ComEC/Rec2-related protein" evidence="7">
    <location>
        <begin position="288"/>
        <end position="546"/>
    </location>
</feature>
<dbReference type="Pfam" id="PF03772">
    <property type="entry name" value="Competence"/>
    <property type="match status" value="1"/>
</dbReference>
<dbReference type="InterPro" id="IPR004477">
    <property type="entry name" value="ComEC_N"/>
</dbReference>
<evidence type="ECO:0000256" key="4">
    <source>
        <dbReference type="ARBA" id="ARBA00022989"/>
    </source>
</evidence>
<dbReference type="InterPro" id="IPR036866">
    <property type="entry name" value="RibonucZ/Hydroxyglut_hydro"/>
</dbReference>
<feature type="domain" description="DUF4131" evidence="8">
    <location>
        <begin position="103"/>
        <end position="245"/>
    </location>
</feature>
<dbReference type="InterPro" id="IPR025405">
    <property type="entry name" value="DUF4131"/>
</dbReference>
<feature type="transmembrane region" description="Helical" evidence="6">
    <location>
        <begin position="529"/>
        <end position="548"/>
    </location>
</feature>
<dbReference type="SUPFAM" id="SSF56281">
    <property type="entry name" value="Metallo-hydrolase/oxidoreductase"/>
    <property type="match status" value="1"/>
</dbReference>
<feature type="transmembrane region" description="Helical" evidence="6">
    <location>
        <begin position="309"/>
        <end position="330"/>
    </location>
</feature>
<evidence type="ECO:0000256" key="5">
    <source>
        <dbReference type="ARBA" id="ARBA00023136"/>
    </source>
</evidence>
<feature type="transmembrane region" description="Helical" evidence="6">
    <location>
        <begin position="383"/>
        <end position="402"/>
    </location>
</feature>
<dbReference type="RefSeq" id="WP_323275150.1">
    <property type="nucleotide sequence ID" value="NZ_JAYGHT010000029.1"/>
</dbReference>
<evidence type="ECO:0000256" key="6">
    <source>
        <dbReference type="SAM" id="Phobius"/>
    </source>
</evidence>
<evidence type="ECO:0000256" key="1">
    <source>
        <dbReference type="ARBA" id="ARBA00004651"/>
    </source>
</evidence>
<keyword evidence="2" id="KW-1003">Cell membrane</keyword>
<keyword evidence="3 6" id="KW-0812">Transmembrane</keyword>
<evidence type="ECO:0000256" key="2">
    <source>
        <dbReference type="ARBA" id="ARBA00022475"/>
    </source>
</evidence>
<dbReference type="InterPro" id="IPR052159">
    <property type="entry name" value="Competence_DNA_uptake"/>
</dbReference>
<dbReference type="Proteomes" id="UP001301728">
    <property type="component" value="Unassembled WGS sequence"/>
</dbReference>
<evidence type="ECO:0000313" key="10">
    <source>
        <dbReference type="Proteomes" id="UP001301728"/>
    </source>
</evidence>
<feature type="transmembrane region" description="Helical" evidence="6">
    <location>
        <begin position="337"/>
        <end position="353"/>
    </location>
</feature>
<evidence type="ECO:0000259" key="7">
    <source>
        <dbReference type="Pfam" id="PF03772"/>
    </source>
</evidence>
<dbReference type="PANTHER" id="PTHR30619">
    <property type="entry name" value="DNA INTERNALIZATION/COMPETENCE PROTEIN COMEC/REC2"/>
    <property type="match status" value="1"/>
</dbReference>
<dbReference type="EMBL" id="JAYGHT010000029">
    <property type="protein sequence ID" value="MEA5519394.1"/>
    <property type="molecule type" value="Genomic_DNA"/>
</dbReference>
<feature type="transmembrane region" description="Helical" evidence="6">
    <location>
        <begin position="12"/>
        <end position="42"/>
    </location>
</feature>
<dbReference type="NCBIfam" id="TIGR00360">
    <property type="entry name" value="ComEC_N-term"/>
    <property type="match status" value="1"/>
</dbReference>
<keyword evidence="5 6" id="KW-0472">Membrane</keyword>
<name>A0ABU5TX54_9CYAN</name>
<organism evidence="9 10">
    <name type="scientific">Limnoraphis robusta CCNP1315</name>
    <dbReference type="NCBI Taxonomy" id="3110306"/>
    <lineage>
        <taxon>Bacteria</taxon>
        <taxon>Bacillati</taxon>
        <taxon>Cyanobacteriota</taxon>
        <taxon>Cyanophyceae</taxon>
        <taxon>Oscillatoriophycideae</taxon>
        <taxon>Oscillatoriales</taxon>
        <taxon>Sirenicapillariaceae</taxon>
        <taxon>Limnoraphis</taxon>
    </lineage>
</organism>
<protein>
    <submittedName>
        <fullName evidence="9">ComEC/Rec2 family competence protein</fullName>
    </submittedName>
</protein>
<proteinExistence type="predicted"/>
<dbReference type="Pfam" id="PF13567">
    <property type="entry name" value="DUF4131"/>
    <property type="match status" value="1"/>
</dbReference>
<dbReference type="Gene3D" id="3.60.15.10">
    <property type="entry name" value="Ribonuclease Z/Hydroxyacylglutathione hydrolase-like"/>
    <property type="match status" value="1"/>
</dbReference>
<evidence type="ECO:0000256" key="3">
    <source>
        <dbReference type="ARBA" id="ARBA00022692"/>
    </source>
</evidence>
<comment type="caution">
    <text evidence="9">The sequence shown here is derived from an EMBL/GenBank/DDBJ whole genome shotgun (WGS) entry which is preliminary data.</text>
</comment>
<feature type="transmembrane region" description="Helical" evidence="6">
    <location>
        <begin position="436"/>
        <end position="456"/>
    </location>
</feature>
<keyword evidence="4 6" id="KW-1133">Transmembrane helix</keyword>
<reference evidence="9 10" key="1">
    <citation type="submission" date="2023-12" db="EMBL/GenBank/DDBJ databases">
        <title>Baltic Sea Cyanobacteria.</title>
        <authorList>
            <person name="Delbaje E."/>
            <person name="Fewer D.P."/>
            <person name="Shishido T.K."/>
        </authorList>
    </citation>
    <scope>NUCLEOTIDE SEQUENCE [LARGE SCALE GENOMIC DNA]</scope>
    <source>
        <strain evidence="9 10">CCNP 1315</strain>
    </source>
</reference>